<gene>
    <name evidence="1" type="ORF">G8O67_003179</name>
</gene>
<name>A0A756L971_SALER</name>
<dbReference type="AlphaFoldDB" id="A0A756L971"/>
<reference evidence="1" key="2">
    <citation type="submission" date="2020-02" db="EMBL/GenBank/DDBJ databases">
        <authorList>
            <consortium name="NCBI Pathogen Detection Project"/>
        </authorList>
    </citation>
    <scope>NUCLEOTIDE SEQUENCE</scope>
    <source>
        <strain evidence="1">MA.CK_00/00002125</strain>
    </source>
</reference>
<comment type="caution">
    <text evidence="1">The sequence shown here is derived from an EMBL/GenBank/DDBJ whole genome shotgun (WGS) entry which is preliminary data.</text>
</comment>
<protein>
    <submittedName>
        <fullName evidence="1">DUF4222 domain-containing protein</fullName>
    </submittedName>
</protein>
<reference evidence="1" key="1">
    <citation type="journal article" date="2018" name="Genome Biol.">
        <title>SKESA: strategic k-mer extension for scrupulous assemblies.</title>
        <authorList>
            <person name="Souvorov A."/>
            <person name="Agarwala R."/>
            <person name="Lipman D.J."/>
        </authorList>
    </citation>
    <scope>NUCLEOTIDE SEQUENCE</scope>
    <source>
        <strain evidence="1">MA.CK_00/00002125</strain>
    </source>
</reference>
<accession>A0A756L971</accession>
<dbReference type="Pfam" id="PF13973">
    <property type="entry name" value="DUF4222"/>
    <property type="match status" value="1"/>
</dbReference>
<sequence>MFSLVQRGQLYADDSGWPVIIYDCDARRLVCRREDGRLSPVSIREFNGRFERLEHDEYRQIKAEMAQEENIKNLHALRGRSGWRTAWKICIIICLRNWSGCLTKALRVMR</sequence>
<proteinExistence type="predicted"/>
<organism evidence="1">
    <name type="scientific">Salmonella enterica</name>
    <name type="common">Salmonella choleraesuis</name>
    <dbReference type="NCBI Taxonomy" id="28901"/>
    <lineage>
        <taxon>Bacteria</taxon>
        <taxon>Pseudomonadati</taxon>
        <taxon>Pseudomonadota</taxon>
        <taxon>Gammaproteobacteria</taxon>
        <taxon>Enterobacterales</taxon>
        <taxon>Enterobacteriaceae</taxon>
        <taxon>Salmonella</taxon>
    </lineage>
</organism>
<evidence type="ECO:0000313" key="1">
    <source>
        <dbReference type="EMBL" id="HAG0015874.1"/>
    </source>
</evidence>
<dbReference type="InterPro" id="IPR025317">
    <property type="entry name" value="DUF4222"/>
</dbReference>
<dbReference type="EMBL" id="DAAWYJ010000013">
    <property type="protein sequence ID" value="HAG0015874.1"/>
    <property type="molecule type" value="Genomic_DNA"/>
</dbReference>